<dbReference type="SMART" id="SM00320">
    <property type="entry name" value="WD40"/>
    <property type="match status" value="14"/>
</dbReference>
<evidence type="ECO:0000256" key="2">
    <source>
        <dbReference type="ARBA" id="ARBA00022737"/>
    </source>
</evidence>
<dbReference type="InterPro" id="IPR036322">
    <property type="entry name" value="WD40_repeat_dom_sf"/>
</dbReference>
<dbReference type="Pfam" id="PF00931">
    <property type="entry name" value="NB-ARC"/>
    <property type="match status" value="1"/>
</dbReference>
<dbReference type="InterPro" id="IPR015943">
    <property type="entry name" value="WD40/YVTN_repeat-like_dom_sf"/>
</dbReference>
<feature type="domain" description="NB-ARC" evidence="4">
    <location>
        <begin position="127"/>
        <end position="222"/>
    </location>
</feature>
<dbReference type="FunFam" id="2.130.10.10:FF:000228">
    <property type="entry name" value="COMPASS-like H3K4 histone methylase component WDR5A"/>
    <property type="match status" value="1"/>
</dbReference>
<dbReference type="InterPro" id="IPR001680">
    <property type="entry name" value="WD40_rpt"/>
</dbReference>
<evidence type="ECO:0000259" key="4">
    <source>
        <dbReference type="Pfam" id="PF00931"/>
    </source>
</evidence>
<dbReference type="PANTHER" id="PTHR19848">
    <property type="entry name" value="WD40 REPEAT PROTEIN"/>
    <property type="match status" value="1"/>
</dbReference>
<sequence>MQSQKQKRNRGLILTREGWQKLQNAKLEWEFQENFGSRLSLEELSERVGITPVTFRKVLTREVGVDKQTLVRLFTAFHLELNKSDYTKPDSEKQESVKLLKRVDLREAVDVSVFYGRTAELALLERWVMKEHCRVAALLGMGGIGKTSLATKLVRQIEQRFEYVIWRSLYNAPPLFELLGNLIQFFDNSQDLEAELPTTVNERILRLINYLQKQRCLIILDNAETILQSGVIAGSYREGYEDYSQLIRRVGEVFHRSCLLLTSREKPKDVASLEGEALPVRSLRLSGLEAVDGQKIFEVKGFSGSESELRTVVERYAGNALALKIVATTIQDVFDGNLSEFLRQDTTVFGDICELLEQQFARLSYLEKEIMYWLAINRDPVSLSELREDVVSPVPPQKLLEALESLIRRSLIEKATPTLVEKSVSLFMLQPVVMEYVTNRLVEQVCGEIKTQNIALFRCHALMKVTAKDYVRETQIRLILKPVIDGLLAVFRSKRNLENQLTQILSTLKKTSLLEQSYTAGNILNLLCHLETDLSGYDFSHLTVWQADLRNVKLHDVNFHSANLAKSVFAETFGGVLSVAFSRDGKLLALGDTNGEIRLYQVSDWKQLLSCKGHTKWVVSLAFSPDSTTLASGSNDYTAKLWDISNGQCLQTLQEHDKEVWSVAFSPDGNMVVSGSDDQMIKLWSIETGECKRTFLGHTSWVCSVTFSPNGKTLFSGSDDHTVRLWDINTGECLKTLRGHHDGIRAIAVSSDGKMLASGSQDHTVKLWGTDTGECLKTFQGHSNEVYSIAFSPQSDLLASGSFDQTVRLWSVSTGECLKTFWGHSSSWVFSVAFSPQGDLLVSGSYDQTARVWSVHNGECLKTFKGYTNQLLSVSFSPDGHSIASSSHDFSARLWNVNTGQALQTFLGHHAVVRSVAFSPNGQTLASGSDDQTVRLWDVNTGQALQTFLGHRALVWSVAFSPNGQILASSSDDQTVRLWDVNTGQALQTFQGHRAAVWSVAFSPQGTMLASGALDQTIKLWDVSTGECIRTLEGHTNWVWSVAFSPDSQLLASTSPDGTLRLWSASTGECKRIVQENTGWLQSVAFSPDSQVLATSSHDYTVKLWNVSTGKCFRTLQGHTGWVWSVAFCCDNQTLASGSEDETIRLWNIATGECLKTLKAEKLYERMNIMGVTGLTTATTATLKGLGAVA</sequence>
<dbReference type="EMBL" id="ANNX02000020">
    <property type="protein sequence ID" value="KYC41643.1"/>
    <property type="molecule type" value="Genomic_DNA"/>
</dbReference>
<evidence type="ECO:0000313" key="6">
    <source>
        <dbReference type="Proteomes" id="UP000076925"/>
    </source>
</evidence>
<dbReference type="Gene3D" id="3.40.50.300">
    <property type="entry name" value="P-loop containing nucleotide triphosphate hydrolases"/>
    <property type="match status" value="1"/>
</dbReference>
<dbReference type="InterPro" id="IPR027417">
    <property type="entry name" value="P-loop_NTPase"/>
</dbReference>
<dbReference type="SUPFAM" id="SSF141571">
    <property type="entry name" value="Pentapeptide repeat-like"/>
    <property type="match status" value="1"/>
</dbReference>
<proteinExistence type="predicted"/>
<name>A0A139XAH6_9CYAN</name>
<feature type="repeat" description="WD" evidence="3">
    <location>
        <begin position="611"/>
        <end position="652"/>
    </location>
</feature>
<dbReference type="PANTHER" id="PTHR19848:SF8">
    <property type="entry name" value="F-BOX AND WD REPEAT DOMAIN CONTAINING 7"/>
    <property type="match status" value="1"/>
</dbReference>
<accession>A0A139XAH6</accession>
<gene>
    <name evidence="5" type="ORF">WA1_16480</name>
</gene>
<feature type="repeat" description="WD" evidence="3">
    <location>
        <begin position="948"/>
        <end position="989"/>
    </location>
</feature>
<dbReference type="InterPro" id="IPR020472">
    <property type="entry name" value="WD40_PAC1"/>
</dbReference>
<feature type="repeat" description="WD" evidence="3">
    <location>
        <begin position="906"/>
        <end position="947"/>
    </location>
</feature>
<dbReference type="PRINTS" id="PR00364">
    <property type="entry name" value="DISEASERSIST"/>
</dbReference>
<feature type="repeat" description="WD" evidence="3">
    <location>
        <begin position="1116"/>
        <end position="1157"/>
    </location>
</feature>
<feature type="repeat" description="WD" evidence="3">
    <location>
        <begin position="695"/>
        <end position="736"/>
    </location>
</feature>
<feature type="repeat" description="WD" evidence="3">
    <location>
        <begin position="737"/>
        <end position="778"/>
    </location>
</feature>
<reference evidence="5 6" key="1">
    <citation type="journal article" date="2013" name="Genome Biol. Evol.">
        <title>Genomes of Stigonematalean cyanobacteria (subsection V) and the evolution of oxygenic photosynthesis from prokaryotes to plastids.</title>
        <authorList>
            <person name="Dagan T."/>
            <person name="Roettger M."/>
            <person name="Stucken K."/>
            <person name="Landan G."/>
            <person name="Koch R."/>
            <person name="Major P."/>
            <person name="Gould S.B."/>
            <person name="Goremykin V.V."/>
            <person name="Rippka R."/>
            <person name="Tandeau de Marsac N."/>
            <person name="Gugger M."/>
            <person name="Lockhart P.J."/>
            <person name="Allen J.F."/>
            <person name="Brune I."/>
            <person name="Maus I."/>
            <person name="Puhler A."/>
            <person name="Martin W.F."/>
        </authorList>
    </citation>
    <scope>NUCLEOTIDE SEQUENCE [LARGE SCALE GENOMIC DNA]</scope>
    <source>
        <strain evidence="5 6">PCC 7110</strain>
    </source>
</reference>
<dbReference type="AlphaFoldDB" id="A0A139XAH6"/>
<keyword evidence="2" id="KW-0677">Repeat</keyword>
<dbReference type="RefSeq" id="WP_017746536.1">
    <property type="nucleotide sequence ID" value="NZ_KQ976354.1"/>
</dbReference>
<dbReference type="PROSITE" id="PS50082">
    <property type="entry name" value="WD_REPEATS_2"/>
    <property type="match status" value="13"/>
</dbReference>
<dbReference type="SUPFAM" id="SSF82171">
    <property type="entry name" value="DPP6 N-terminal domain-like"/>
    <property type="match status" value="1"/>
</dbReference>
<dbReference type="STRING" id="128403.WA1_16480"/>
<dbReference type="PROSITE" id="PS00678">
    <property type="entry name" value="WD_REPEATS_1"/>
    <property type="match status" value="8"/>
</dbReference>
<keyword evidence="1 3" id="KW-0853">WD repeat</keyword>
<feature type="repeat" description="WD" evidence="3">
    <location>
        <begin position="779"/>
        <end position="820"/>
    </location>
</feature>
<feature type="repeat" description="WD" evidence="3">
    <location>
        <begin position="653"/>
        <end position="694"/>
    </location>
</feature>
<keyword evidence="6" id="KW-1185">Reference proteome</keyword>
<evidence type="ECO:0000256" key="3">
    <source>
        <dbReference type="PROSITE-ProRule" id="PRU00221"/>
    </source>
</evidence>
<dbReference type="Gene3D" id="2.130.10.10">
    <property type="entry name" value="YVTN repeat-like/Quinoprotein amine dehydrogenase"/>
    <property type="match status" value="7"/>
</dbReference>
<dbReference type="SUPFAM" id="SSF52540">
    <property type="entry name" value="P-loop containing nucleoside triphosphate hydrolases"/>
    <property type="match status" value="1"/>
</dbReference>
<feature type="repeat" description="WD" evidence="3">
    <location>
        <begin position="1032"/>
        <end position="1073"/>
    </location>
</feature>
<dbReference type="OrthoDB" id="567898at2"/>
<dbReference type="CDD" id="cd00200">
    <property type="entry name" value="WD40"/>
    <property type="match status" value="2"/>
</dbReference>
<evidence type="ECO:0000256" key="1">
    <source>
        <dbReference type="ARBA" id="ARBA00022574"/>
    </source>
</evidence>
<feature type="repeat" description="WD" evidence="3">
    <location>
        <begin position="990"/>
        <end position="1031"/>
    </location>
</feature>
<dbReference type="Pfam" id="PF25173">
    <property type="entry name" value="Beta-prop_WDR3_1st"/>
    <property type="match status" value="1"/>
</dbReference>
<dbReference type="PRINTS" id="PR00320">
    <property type="entry name" value="GPROTEINBRPT"/>
</dbReference>
<feature type="repeat" description="WD" evidence="3">
    <location>
        <begin position="864"/>
        <end position="905"/>
    </location>
</feature>
<dbReference type="InterPro" id="IPR019775">
    <property type="entry name" value="WD40_repeat_CS"/>
</dbReference>
<feature type="repeat" description="WD" evidence="3">
    <location>
        <begin position="829"/>
        <end position="863"/>
    </location>
</feature>
<dbReference type="Pfam" id="PF00400">
    <property type="entry name" value="WD40"/>
    <property type="match status" value="10"/>
</dbReference>
<organism evidence="5 6">
    <name type="scientific">Scytonema hofmannii PCC 7110</name>
    <dbReference type="NCBI Taxonomy" id="128403"/>
    <lineage>
        <taxon>Bacteria</taxon>
        <taxon>Bacillati</taxon>
        <taxon>Cyanobacteriota</taxon>
        <taxon>Cyanophyceae</taxon>
        <taxon>Nostocales</taxon>
        <taxon>Scytonemataceae</taxon>
        <taxon>Scytonema</taxon>
    </lineage>
</organism>
<dbReference type="Proteomes" id="UP000076925">
    <property type="component" value="Unassembled WGS sequence"/>
</dbReference>
<dbReference type="PROSITE" id="PS50294">
    <property type="entry name" value="WD_REPEATS_REGION"/>
    <property type="match status" value="13"/>
</dbReference>
<protein>
    <recommendedName>
        <fullName evidence="4">NB-ARC domain-containing protein</fullName>
    </recommendedName>
</protein>
<dbReference type="SUPFAM" id="SSF50978">
    <property type="entry name" value="WD40 repeat-like"/>
    <property type="match status" value="2"/>
</dbReference>
<dbReference type="InterPro" id="IPR002182">
    <property type="entry name" value="NB-ARC"/>
</dbReference>
<feature type="repeat" description="WD" evidence="3">
    <location>
        <begin position="1074"/>
        <end position="1115"/>
    </location>
</feature>
<dbReference type="GO" id="GO:0043531">
    <property type="term" value="F:ADP binding"/>
    <property type="evidence" value="ECO:0007669"/>
    <property type="project" value="InterPro"/>
</dbReference>
<evidence type="ECO:0000313" key="5">
    <source>
        <dbReference type="EMBL" id="KYC41643.1"/>
    </source>
</evidence>
<comment type="caution">
    <text evidence="5">The sequence shown here is derived from an EMBL/GenBank/DDBJ whole genome shotgun (WGS) entry which is preliminary data.</text>
</comment>